<dbReference type="EMBL" id="JAAAPK010000001">
    <property type="protein sequence ID" value="NBC38640.1"/>
    <property type="molecule type" value="Genomic_DNA"/>
</dbReference>
<keyword evidence="7" id="KW-1185">Reference proteome</keyword>
<dbReference type="InterPro" id="IPR037923">
    <property type="entry name" value="HTH-like"/>
</dbReference>
<evidence type="ECO:0000313" key="6">
    <source>
        <dbReference type="EMBL" id="NBC38640.1"/>
    </source>
</evidence>
<name>A0A7X5BPP6_9BACT</name>
<dbReference type="PROSITE" id="PS00041">
    <property type="entry name" value="HTH_ARAC_FAMILY_1"/>
    <property type="match status" value="1"/>
</dbReference>
<dbReference type="InterPro" id="IPR009057">
    <property type="entry name" value="Homeodomain-like_sf"/>
</dbReference>
<sequence length="293" mass="32243">MQRTKQQDGFWVAPEVPGLELHRAAYTRWTFPKHSHDAFSLCAYDAGAESLYLQGQRVVASVGSFLVVPPGEMHEGREADSSVGWAYRILYIPPSLLIRAAEETGAPPGTLPGFVSPVLQDAALLERFTVTFDALKGGGVSRLEREERLLGLLVALLRRHAGLPHRQRAIPCARGVKRARELLEAHPTRNLSLEMLARVAGLSPWHLVRAFHRQFGQTPQVFQRSLRLRLAQELLAGALPMAEVALAAGFTDQSHLIKHFGRTLGVTPGEYRAAAHAGRGPRKHVQSRAPAHP</sequence>
<dbReference type="SUPFAM" id="SSF46689">
    <property type="entry name" value="Homeodomain-like"/>
    <property type="match status" value="2"/>
</dbReference>
<dbReference type="SMART" id="SM00342">
    <property type="entry name" value="HTH_ARAC"/>
    <property type="match status" value="1"/>
</dbReference>
<keyword evidence="4" id="KW-0804">Transcription</keyword>
<keyword evidence="3" id="KW-0010">Activator</keyword>
<dbReference type="SUPFAM" id="SSF51215">
    <property type="entry name" value="Regulatory protein AraC"/>
    <property type="match status" value="1"/>
</dbReference>
<dbReference type="AlphaFoldDB" id="A0A7X5BPP6"/>
<gene>
    <name evidence="6" type="ORF">GTZ93_02270</name>
</gene>
<keyword evidence="2" id="KW-0238">DNA-binding</keyword>
<dbReference type="Gene3D" id="1.10.10.60">
    <property type="entry name" value="Homeodomain-like"/>
    <property type="match status" value="2"/>
</dbReference>
<keyword evidence="1" id="KW-0805">Transcription regulation</keyword>
<protein>
    <submittedName>
        <fullName evidence="6">Helix-turn-helix domain-containing protein</fullName>
    </submittedName>
</protein>
<evidence type="ECO:0000256" key="4">
    <source>
        <dbReference type="ARBA" id="ARBA00023163"/>
    </source>
</evidence>
<dbReference type="InterPro" id="IPR018060">
    <property type="entry name" value="HTH_AraC"/>
</dbReference>
<dbReference type="Proteomes" id="UP000537825">
    <property type="component" value="Unassembled WGS sequence"/>
</dbReference>
<dbReference type="Pfam" id="PF12833">
    <property type="entry name" value="HTH_18"/>
    <property type="match status" value="1"/>
</dbReference>
<dbReference type="InterPro" id="IPR050204">
    <property type="entry name" value="AraC_XylS_family_regulators"/>
</dbReference>
<feature type="domain" description="HTH araC/xylS-type" evidence="5">
    <location>
        <begin position="177"/>
        <end position="274"/>
    </location>
</feature>
<dbReference type="RefSeq" id="WP_139918793.1">
    <property type="nucleotide sequence ID" value="NZ_CBCSLE010000029.1"/>
</dbReference>
<evidence type="ECO:0000259" key="5">
    <source>
        <dbReference type="PROSITE" id="PS01124"/>
    </source>
</evidence>
<dbReference type="Pfam" id="PF02311">
    <property type="entry name" value="AraC_binding"/>
    <property type="match status" value="1"/>
</dbReference>
<dbReference type="InterPro" id="IPR003313">
    <property type="entry name" value="AraC-bd"/>
</dbReference>
<dbReference type="PANTHER" id="PTHR46796">
    <property type="entry name" value="HTH-TYPE TRANSCRIPTIONAL ACTIVATOR RHAS-RELATED"/>
    <property type="match status" value="1"/>
</dbReference>
<dbReference type="GO" id="GO:0043565">
    <property type="term" value="F:sequence-specific DNA binding"/>
    <property type="evidence" value="ECO:0007669"/>
    <property type="project" value="InterPro"/>
</dbReference>
<reference evidence="6 7" key="1">
    <citation type="submission" date="2020-01" db="EMBL/GenBank/DDBJ databases">
        <title>The draft genome sequence of Corallococcus exiguus DSM 14696.</title>
        <authorList>
            <person name="Zhang X."/>
            <person name="Zhu H."/>
        </authorList>
    </citation>
    <scope>NUCLEOTIDE SEQUENCE [LARGE SCALE GENOMIC DNA]</scope>
    <source>
        <strain evidence="6 7">DSM 14696</strain>
    </source>
</reference>
<dbReference type="PROSITE" id="PS01124">
    <property type="entry name" value="HTH_ARAC_FAMILY_2"/>
    <property type="match status" value="1"/>
</dbReference>
<evidence type="ECO:0000256" key="2">
    <source>
        <dbReference type="ARBA" id="ARBA00023125"/>
    </source>
</evidence>
<evidence type="ECO:0000256" key="1">
    <source>
        <dbReference type="ARBA" id="ARBA00023015"/>
    </source>
</evidence>
<dbReference type="PANTHER" id="PTHR46796:SF2">
    <property type="entry name" value="TRANSCRIPTIONAL REGULATORY PROTEIN"/>
    <property type="match status" value="1"/>
</dbReference>
<organism evidence="6 7">
    <name type="scientific">Corallococcus exiguus</name>
    <dbReference type="NCBI Taxonomy" id="83462"/>
    <lineage>
        <taxon>Bacteria</taxon>
        <taxon>Pseudomonadati</taxon>
        <taxon>Myxococcota</taxon>
        <taxon>Myxococcia</taxon>
        <taxon>Myxococcales</taxon>
        <taxon>Cystobacterineae</taxon>
        <taxon>Myxococcaceae</taxon>
        <taxon>Corallococcus</taxon>
    </lineage>
</organism>
<evidence type="ECO:0000256" key="3">
    <source>
        <dbReference type="ARBA" id="ARBA00023159"/>
    </source>
</evidence>
<accession>A0A7X5BPP6</accession>
<dbReference type="InterPro" id="IPR018062">
    <property type="entry name" value="HTH_AraC-typ_CS"/>
</dbReference>
<comment type="caution">
    <text evidence="6">The sequence shown here is derived from an EMBL/GenBank/DDBJ whole genome shotgun (WGS) entry which is preliminary data.</text>
</comment>
<proteinExistence type="predicted"/>
<dbReference type="GO" id="GO:0003700">
    <property type="term" value="F:DNA-binding transcription factor activity"/>
    <property type="evidence" value="ECO:0007669"/>
    <property type="project" value="InterPro"/>
</dbReference>
<evidence type="ECO:0000313" key="7">
    <source>
        <dbReference type="Proteomes" id="UP000537825"/>
    </source>
</evidence>